<organism evidence="1 2">
    <name type="scientific">Paraburkholderia panacisoli</name>
    <dbReference type="NCBI Taxonomy" id="2603818"/>
    <lineage>
        <taxon>Bacteria</taxon>
        <taxon>Pseudomonadati</taxon>
        <taxon>Pseudomonadota</taxon>
        <taxon>Betaproteobacteria</taxon>
        <taxon>Burkholderiales</taxon>
        <taxon>Burkholderiaceae</taxon>
        <taxon>Paraburkholderia</taxon>
    </lineage>
</organism>
<accession>A0A5B0GZ59</accession>
<keyword evidence="2" id="KW-1185">Reference proteome</keyword>
<protein>
    <submittedName>
        <fullName evidence="1">Class I SAM-dependent methyltransferase</fullName>
    </submittedName>
</protein>
<dbReference type="GO" id="GO:0032259">
    <property type="term" value="P:methylation"/>
    <property type="evidence" value="ECO:0007669"/>
    <property type="project" value="UniProtKB-KW"/>
</dbReference>
<dbReference type="Proteomes" id="UP000325273">
    <property type="component" value="Unassembled WGS sequence"/>
</dbReference>
<dbReference type="RefSeq" id="WP_149672155.1">
    <property type="nucleotide sequence ID" value="NZ_VTUZ01000015.1"/>
</dbReference>
<comment type="caution">
    <text evidence="1">The sequence shown here is derived from an EMBL/GenBank/DDBJ whole genome shotgun (WGS) entry which is preliminary data.</text>
</comment>
<dbReference type="Pfam" id="PF13489">
    <property type="entry name" value="Methyltransf_23"/>
    <property type="match status" value="1"/>
</dbReference>
<dbReference type="AlphaFoldDB" id="A0A5B0GZ59"/>
<evidence type="ECO:0000313" key="2">
    <source>
        <dbReference type="Proteomes" id="UP000325273"/>
    </source>
</evidence>
<dbReference type="InterPro" id="IPR029063">
    <property type="entry name" value="SAM-dependent_MTases_sf"/>
</dbReference>
<dbReference type="GO" id="GO:0008168">
    <property type="term" value="F:methyltransferase activity"/>
    <property type="evidence" value="ECO:0007669"/>
    <property type="project" value="UniProtKB-KW"/>
</dbReference>
<proteinExistence type="predicted"/>
<sequence>MKFSIQVESACNICGSTSFKPGFNGRLTFGRPPQCVRCGSMERHRSLRQVYDAIGRDRFADKSCIQFSSDPAVVREWFGEFAVSEYGGENSQDICAITYADSSFDWVVCNHVLEHIEDDVLALTELLRIVRADGIVQVSFPMPHYLPETNDWGYANPQDHGHYRYYGADVINRLMEPSGAAACLTVVGGDPATGAWENAYFLSRSESAVREICARVIAKNPTFSVKFR</sequence>
<keyword evidence="1" id="KW-0808">Transferase</keyword>
<reference evidence="1 2" key="1">
    <citation type="submission" date="2019-08" db="EMBL/GenBank/DDBJ databases">
        <title>Paraburkholderia sp. DCY113.</title>
        <authorList>
            <person name="Kang J."/>
        </authorList>
    </citation>
    <scope>NUCLEOTIDE SEQUENCE [LARGE SCALE GENOMIC DNA]</scope>
    <source>
        <strain evidence="1 2">DCY113</strain>
    </source>
</reference>
<dbReference type="EMBL" id="VTUZ01000015">
    <property type="protein sequence ID" value="KAA1008228.1"/>
    <property type="molecule type" value="Genomic_DNA"/>
</dbReference>
<gene>
    <name evidence="1" type="ORF">FVF58_23115</name>
</gene>
<keyword evidence="1" id="KW-0489">Methyltransferase</keyword>
<name>A0A5B0GZ59_9BURK</name>
<dbReference type="SUPFAM" id="SSF53335">
    <property type="entry name" value="S-adenosyl-L-methionine-dependent methyltransferases"/>
    <property type="match status" value="1"/>
</dbReference>
<dbReference type="Gene3D" id="3.40.50.150">
    <property type="entry name" value="Vaccinia Virus protein VP39"/>
    <property type="match status" value="1"/>
</dbReference>
<evidence type="ECO:0000313" key="1">
    <source>
        <dbReference type="EMBL" id="KAA1008228.1"/>
    </source>
</evidence>